<dbReference type="Gene3D" id="2.40.160.180">
    <property type="entry name" value="Carbohydrate-selective porin OprB"/>
    <property type="match status" value="1"/>
</dbReference>
<reference evidence="3 4" key="1">
    <citation type="submission" date="2017-09" db="EMBL/GenBank/DDBJ databases">
        <title>Genomic, metabolic, and phenotypic characteristics of bacterial isolates from the natural microbiome of the model nematode Caenorhabditis elegans.</title>
        <authorList>
            <person name="Zimmermann J."/>
            <person name="Obeng N."/>
            <person name="Yang W."/>
            <person name="Obeng O."/>
            <person name="Kissoyan K."/>
            <person name="Pees B."/>
            <person name="Dirksen P."/>
            <person name="Hoppner M."/>
            <person name="Franke A."/>
            <person name="Rosenstiel P."/>
            <person name="Leippe M."/>
            <person name="Dierking K."/>
            <person name="Kaleta C."/>
            <person name="Schulenburg H."/>
        </authorList>
    </citation>
    <scope>NUCLEOTIDE SEQUENCE [LARGE SCALE GENOMIC DNA]</scope>
    <source>
        <strain evidence="3 4">MYb117</strain>
    </source>
</reference>
<evidence type="ECO:0000313" key="4">
    <source>
        <dbReference type="Proteomes" id="UP000238045"/>
    </source>
</evidence>
<proteinExistence type="inferred from homology"/>
<feature type="signal peptide" evidence="2">
    <location>
        <begin position="1"/>
        <end position="22"/>
    </location>
</feature>
<evidence type="ECO:0000256" key="2">
    <source>
        <dbReference type="RuleBase" id="RU363072"/>
    </source>
</evidence>
<comment type="similarity">
    <text evidence="1 2">Belongs to the OprB family.</text>
</comment>
<dbReference type="AlphaFoldDB" id="A0A2S9EJB1"/>
<dbReference type="Pfam" id="PF04966">
    <property type="entry name" value="OprB"/>
    <property type="match status" value="1"/>
</dbReference>
<gene>
    <name evidence="3" type="ORF">CQZ99_17880</name>
</gene>
<comment type="caution">
    <text evidence="3">The sequence shown here is derived from an EMBL/GenBank/DDBJ whole genome shotgun (WGS) entry which is preliminary data.</text>
</comment>
<keyword evidence="2" id="KW-0732">Signal</keyword>
<name>A0A2S9EJB1_9PSED</name>
<feature type="chain" id="PRO_5015375469" evidence="2">
    <location>
        <begin position="23"/>
        <end position="430"/>
    </location>
</feature>
<dbReference type="GO" id="GO:0015288">
    <property type="term" value="F:porin activity"/>
    <property type="evidence" value="ECO:0007669"/>
    <property type="project" value="InterPro"/>
</dbReference>
<dbReference type="GO" id="GO:0008643">
    <property type="term" value="P:carbohydrate transport"/>
    <property type="evidence" value="ECO:0007669"/>
    <property type="project" value="InterPro"/>
</dbReference>
<dbReference type="RefSeq" id="WP_105697974.1">
    <property type="nucleotide sequence ID" value="NZ_CP159260.1"/>
</dbReference>
<sequence length="430" mass="46827">MPRFHLSCLAACVTLAVPFAHADDARWMTGDWGGLRSAWLAEGVDIKLGYTGETSTLLRGGYHHNDRATRYADQFNAGVDIDLQKLMGWHDAAFGFSLTNRNGANNLNEKISAPGAAGMGSTQEIQGRGSVTRLSELWLSKGWLDDGLNLKLGRFAVSDDFAVEDCLFQGLAFCGSQPGNYVDSIYNGPISQWAARVRYRLNPALYVQVGAFNVNPSNLDNDNGLKLHTHGTAGTFAPVELVWSPTLNQLPGEYRIGYYHSTAQATDVYKDAFGQAAATSGNAYRTDATRHGQWIVAKQQLTAINGDPSRGLTLTASATFQDRNTTAIDSYQKLSLVYKGPFDARPTDTLGAGIARVHASSVYLRNARAVNAAGGDLPEQHSEYVAELNYGIQATRWLNIMPNLQYVKDPDGVRQVKNALVLGLQVQSQF</sequence>
<evidence type="ECO:0000256" key="1">
    <source>
        <dbReference type="ARBA" id="ARBA00008769"/>
    </source>
</evidence>
<accession>A0A2S9EJB1</accession>
<protein>
    <submittedName>
        <fullName evidence="3">Porin</fullName>
    </submittedName>
</protein>
<dbReference type="PANTHER" id="PTHR37944:SF1">
    <property type="entry name" value="PORIN B"/>
    <property type="match status" value="1"/>
</dbReference>
<dbReference type="PANTHER" id="PTHR37944">
    <property type="entry name" value="PORIN B"/>
    <property type="match status" value="1"/>
</dbReference>
<keyword evidence="4" id="KW-1185">Reference proteome</keyword>
<dbReference type="InterPro" id="IPR007049">
    <property type="entry name" value="Carb-sel_porin_OprB"/>
</dbReference>
<organism evidence="3 4">
    <name type="scientific">Pseudomonas poae</name>
    <dbReference type="NCBI Taxonomy" id="200451"/>
    <lineage>
        <taxon>Bacteria</taxon>
        <taxon>Pseudomonadati</taxon>
        <taxon>Pseudomonadota</taxon>
        <taxon>Gammaproteobacteria</taxon>
        <taxon>Pseudomonadales</taxon>
        <taxon>Pseudomonadaceae</taxon>
        <taxon>Pseudomonas</taxon>
    </lineage>
</organism>
<dbReference type="InterPro" id="IPR038673">
    <property type="entry name" value="OprB_sf"/>
</dbReference>
<dbReference type="EMBL" id="PCQL01000019">
    <property type="protein sequence ID" value="PRC15381.1"/>
    <property type="molecule type" value="Genomic_DNA"/>
</dbReference>
<dbReference type="GO" id="GO:0016020">
    <property type="term" value="C:membrane"/>
    <property type="evidence" value="ECO:0007669"/>
    <property type="project" value="InterPro"/>
</dbReference>
<dbReference type="Proteomes" id="UP000238045">
    <property type="component" value="Unassembled WGS sequence"/>
</dbReference>
<dbReference type="InterPro" id="IPR052932">
    <property type="entry name" value="OprB_Porin"/>
</dbReference>
<evidence type="ECO:0000313" key="3">
    <source>
        <dbReference type="EMBL" id="PRC15381.1"/>
    </source>
</evidence>